<feature type="transmembrane region" description="Helical" evidence="5">
    <location>
        <begin position="129"/>
        <end position="150"/>
    </location>
</feature>
<keyword evidence="5" id="KW-1003">Cell membrane</keyword>
<keyword evidence="5" id="KW-1278">Translocase</keyword>
<feature type="transmembrane region" description="Helical" evidence="5">
    <location>
        <begin position="206"/>
        <end position="230"/>
    </location>
</feature>
<dbReference type="Pfam" id="PF00361">
    <property type="entry name" value="Proton_antipo_M"/>
    <property type="match status" value="1"/>
</dbReference>
<evidence type="ECO:0000256" key="1">
    <source>
        <dbReference type="ARBA" id="ARBA00004127"/>
    </source>
</evidence>
<evidence type="ECO:0000256" key="5">
    <source>
        <dbReference type="HAMAP-Rule" id="MF_00445"/>
    </source>
</evidence>
<keyword evidence="5" id="KW-0520">NAD</keyword>
<feature type="transmembrane region" description="Helical" evidence="5">
    <location>
        <begin position="363"/>
        <end position="388"/>
    </location>
</feature>
<feature type="transmembrane region" description="Helical" evidence="5">
    <location>
        <begin position="400"/>
        <end position="420"/>
    </location>
</feature>
<keyword evidence="5" id="KW-0874">Quinone</keyword>
<comment type="caution">
    <text evidence="8">The sequence shown here is derived from an EMBL/GenBank/DDBJ whole genome shotgun (WGS) entry which is preliminary data.</text>
</comment>
<keyword evidence="3 5" id="KW-1133">Transmembrane helix</keyword>
<feature type="transmembrane region" description="Helical" evidence="5">
    <location>
        <begin position="33"/>
        <end position="54"/>
    </location>
</feature>
<feature type="transmembrane region" description="Helical" evidence="5">
    <location>
        <begin position="268"/>
        <end position="288"/>
    </location>
</feature>
<dbReference type="EC" id="7.1.1.-" evidence="5"/>
<evidence type="ECO:0000313" key="9">
    <source>
        <dbReference type="Proteomes" id="UP000578112"/>
    </source>
</evidence>
<feature type="transmembrane region" description="Helical" evidence="5">
    <location>
        <begin position="6"/>
        <end position="26"/>
    </location>
</feature>
<feature type="transmembrane region" description="Helical" evidence="5">
    <location>
        <begin position="457"/>
        <end position="479"/>
    </location>
</feature>
<dbReference type="InterPro" id="IPR010096">
    <property type="entry name" value="NADH-Q_OxRdtase_suN/2"/>
</dbReference>
<organism evidence="8 9">
    <name type="scientific">Actinoplanes digitatis</name>
    <dbReference type="NCBI Taxonomy" id="1868"/>
    <lineage>
        <taxon>Bacteria</taxon>
        <taxon>Bacillati</taxon>
        <taxon>Actinomycetota</taxon>
        <taxon>Actinomycetes</taxon>
        <taxon>Micromonosporales</taxon>
        <taxon>Micromonosporaceae</taxon>
        <taxon>Actinoplanes</taxon>
    </lineage>
</organism>
<dbReference type="GO" id="GO:0005886">
    <property type="term" value="C:plasma membrane"/>
    <property type="evidence" value="ECO:0007669"/>
    <property type="project" value="UniProtKB-SubCell"/>
</dbReference>
<keyword evidence="2 5" id="KW-0812">Transmembrane</keyword>
<keyword evidence="4 5" id="KW-0472">Membrane</keyword>
<feature type="transmembrane region" description="Helical" evidence="5">
    <location>
        <begin position="74"/>
        <end position="96"/>
    </location>
</feature>
<comment type="catalytic activity">
    <reaction evidence="5">
        <text>a quinone + NADH + 5 H(+)(in) = a quinol + NAD(+) + 4 H(+)(out)</text>
        <dbReference type="Rhea" id="RHEA:57888"/>
        <dbReference type="ChEBI" id="CHEBI:15378"/>
        <dbReference type="ChEBI" id="CHEBI:24646"/>
        <dbReference type="ChEBI" id="CHEBI:57540"/>
        <dbReference type="ChEBI" id="CHEBI:57945"/>
        <dbReference type="ChEBI" id="CHEBI:132124"/>
    </reaction>
</comment>
<dbReference type="GO" id="GO:0008137">
    <property type="term" value="F:NADH dehydrogenase (ubiquinone) activity"/>
    <property type="evidence" value="ECO:0007669"/>
    <property type="project" value="InterPro"/>
</dbReference>
<feature type="transmembrane region" description="Helical" evidence="5">
    <location>
        <begin position="162"/>
        <end position="186"/>
    </location>
</feature>
<dbReference type="GO" id="GO:0042773">
    <property type="term" value="P:ATP synthesis coupled electron transport"/>
    <property type="evidence" value="ECO:0007669"/>
    <property type="project" value="InterPro"/>
</dbReference>
<feature type="transmembrane region" description="Helical" evidence="5">
    <location>
        <begin position="103"/>
        <end position="123"/>
    </location>
</feature>
<evidence type="ECO:0000259" key="7">
    <source>
        <dbReference type="Pfam" id="PF00361"/>
    </source>
</evidence>
<gene>
    <name evidence="5" type="primary">nuoN</name>
    <name evidence="8" type="ORF">BJ971_007153</name>
</gene>
<keyword evidence="9" id="KW-1185">Reference proteome</keyword>
<dbReference type="GO" id="GO:0012505">
    <property type="term" value="C:endomembrane system"/>
    <property type="evidence" value="ECO:0007669"/>
    <property type="project" value="UniProtKB-SubCell"/>
</dbReference>
<dbReference type="GO" id="GO:0050136">
    <property type="term" value="F:NADH dehydrogenase (quinone) (non-electrogenic) activity"/>
    <property type="evidence" value="ECO:0007669"/>
    <property type="project" value="UniProtKB-UniRule"/>
</dbReference>
<dbReference type="RefSeq" id="WP_184997711.1">
    <property type="nucleotide sequence ID" value="NZ_BOMK01000056.1"/>
</dbReference>
<evidence type="ECO:0000313" key="8">
    <source>
        <dbReference type="EMBL" id="MBB4766597.1"/>
    </source>
</evidence>
<feature type="transmembrane region" description="Helical" evidence="5">
    <location>
        <begin position="295"/>
        <end position="315"/>
    </location>
</feature>
<dbReference type="InterPro" id="IPR001750">
    <property type="entry name" value="ND/Mrp_TM"/>
</dbReference>
<evidence type="ECO:0000256" key="3">
    <source>
        <dbReference type="ARBA" id="ARBA00022989"/>
    </source>
</evidence>
<evidence type="ECO:0000256" key="4">
    <source>
        <dbReference type="ARBA" id="ARBA00023136"/>
    </source>
</evidence>
<feature type="domain" description="NADH:quinone oxidoreductase/Mrp antiporter transmembrane" evidence="7">
    <location>
        <begin position="123"/>
        <end position="414"/>
    </location>
</feature>
<evidence type="ECO:0000256" key="6">
    <source>
        <dbReference type="RuleBase" id="RU000320"/>
    </source>
</evidence>
<comment type="subunit">
    <text evidence="5">NDH-1 is composed of 14 different subunits. Subunits NuoA, H, J, K, L, M, N constitute the membrane sector of the complex.</text>
</comment>
<name>A0A7W7MUA6_9ACTN</name>
<feature type="transmembrane region" description="Helical" evidence="5">
    <location>
        <begin position="321"/>
        <end position="342"/>
    </location>
</feature>
<dbReference type="PANTHER" id="PTHR22773">
    <property type="entry name" value="NADH DEHYDROGENASE"/>
    <property type="match status" value="1"/>
</dbReference>
<protein>
    <recommendedName>
        <fullName evidence="5">NADH-quinone oxidoreductase subunit N</fullName>
        <ecNumber evidence="5">7.1.1.-</ecNumber>
    </recommendedName>
    <alternativeName>
        <fullName evidence="5">NADH dehydrogenase I subunit N</fullName>
    </alternativeName>
    <alternativeName>
        <fullName evidence="5">NDH-1 subunit N</fullName>
    </alternativeName>
</protein>
<proteinExistence type="inferred from homology"/>
<dbReference type="Proteomes" id="UP000578112">
    <property type="component" value="Unassembled WGS sequence"/>
</dbReference>
<dbReference type="HAMAP" id="MF_00445">
    <property type="entry name" value="NDH1_NuoN_1"/>
    <property type="match status" value="1"/>
</dbReference>
<sequence length="483" mass="48355">MIQSVNHFALLPLYAAAGTALLVLVLELAVGRWVAPAGIAGGLATIGAAVTLALDPADTFCGPARCSWVATPPAAVMAVLFAALTIGVLALSAPALRLGIAPAGEFCFLLTSSMAGGVVVAYAGDLITLIVGLETLTLPLYVLVGLRRFAPRERGTTAGASAAVTFFLVSVVSTALALLGAALLYASTGALHLAELTGGAGQFAPLASVGAALLVIGFAFKVAAVPLHAWAPATYDGAPIPVAAYLSTASKLGGVIALAAVAQRLDTGPLVAVLAVLTMTVGNLVALRQTRMIRLLAWSSVAQAGYILAPLAAGASGVPAALAYAVFFVLLEFVAFGVVVALRGPGGDGGDLAEYRSAGRHHPWLGAALVLSFAGLAGLPPGLAGLFAKVTIVASLIDDGWGWLAGVVALNAVIALAYYVRVAASLYAPVGLPPEPVPAAEPGAVATLTRVDVSRPVGAAVAVATLLTVILGFAPQWVFDALS</sequence>
<feature type="transmembrane region" description="Helical" evidence="5">
    <location>
        <begin position="242"/>
        <end position="262"/>
    </location>
</feature>
<evidence type="ECO:0000256" key="2">
    <source>
        <dbReference type="ARBA" id="ARBA00022692"/>
    </source>
</evidence>
<comment type="similarity">
    <text evidence="5">Belongs to the complex I subunit 2 family.</text>
</comment>
<reference evidence="8 9" key="1">
    <citation type="submission" date="2020-08" db="EMBL/GenBank/DDBJ databases">
        <title>Sequencing the genomes of 1000 actinobacteria strains.</title>
        <authorList>
            <person name="Klenk H.-P."/>
        </authorList>
    </citation>
    <scope>NUCLEOTIDE SEQUENCE [LARGE SCALE GENOMIC DNA]</scope>
    <source>
        <strain evidence="8 9">DSM 43149</strain>
    </source>
</reference>
<dbReference type="GO" id="GO:0048038">
    <property type="term" value="F:quinone binding"/>
    <property type="evidence" value="ECO:0007669"/>
    <property type="project" value="UniProtKB-KW"/>
</dbReference>
<comment type="subcellular location">
    <subcellularLocation>
        <location evidence="5">Cell membrane</location>
        <topology evidence="5">Multi-pass membrane protein</topology>
    </subcellularLocation>
    <subcellularLocation>
        <location evidence="1">Endomembrane system</location>
        <topology evidence="1">Multi-pass membrane protein</topology>
    </subcellularLocation>
    <subcellularLocation>
        <location evidence="6">Membrane</location>
        <topology evidence="6">Multi-pass membrane protein</topology>
    </subcellularLocation>
</comment>
<dbReference type="AlphaFoldDB" id="A0A7W7MUA6"/>
<dbReference type="EMBL" id="JACHNH010000001">
    <property type="protein sequence ID" value="MBB4766597.1"/>
    <property type="molecule type" value="Genomic_DNA"/>
</dbReference>
<comment type="function">
    <text evidence="5">NDH-1 shuttles electrons from NADH, via FMN and iron-sulfur (Fe-S) centers, to quinones in the respiratory chain. The immediate electron acceptor for the enzyme in this species is believed to be a menaquinone. Couples the redox reaction to proton translocation (for every two electrons transferred, four hydrogen ions are translocated across the cytoplasmic membrane), and thus conserves the redox energy in a proton gradient.</text>
</comment>
<keyword evidence="5" id="KW-0813">Transport</keyword>
<accession>A0A7W7MUA6</accession>